<dbReference type="STRING" id="246437.L9LBB8"/>
<evidence type="ECO:0000256" key="12">
    <source>
        <dbReference type="ARBA" id="ARBA00023187"/>
    </source>
</evidence>
<evidence type="ECO:0000256" key="4">
    <source>
        <dbReference type="ARBA" id="ARBA00011140"/>
    </source>
</evidence>
<dbReference type="SUPFAM" id="SSF54197">
    <property type="entry name" value="HIT-like"/>
    <property type="match status" value="1"/>
</dbReference>
<sequence length="564" mass="62801">MCAGPCPDAKQLSEVPVCTSTRAKWALSSVLRTLASTRLPVTVAALGVRASHTRSKKPLGKMTDWVRQALLRKPKMSVCAENPASDSPPSSGPSSIPAPTPPLTSVGTSSSGRWSKAYDVCVCHSEQDLVAAQELVSYLEGGAASLRCFLQLRDAAPGGAIVSELCQALSGSHCRVLLITPGFLGDPWCKYQMLQALTEAPGAEGCTIPLLFGLSRAAYPPELRFMYYVDGRGPEHGFPQVKEAILRYPQLMLPTDETESWRNCTQRMQPLGPSRLQKVLRESARDKIIFLHGKVNEASGDRDSEDAVVILEKTPFQAEQVAQLLAGSPELQLQFGNDVYSTYRLSAPRQLSDVKTTVVYPATEKHLQKYLRQDLCLVRETGADYRNVTLPHLQAQSLSVQWVYNILDKKAEADRIVFENPDPCDGFVLIPDLKWNQQQLDDLYLIAICHRRGIRSLRDLTPEHLPLLRNILREGQEAILRRYQVGGERLRVYLHYPPSYYHLHVHFTALGFEAPGSGVERAHLLADVIENLEWDPEHYQRRTLTLALRADDPLLTQLQEAPPS</sequence>
<dbReference type="InterPro" id="IPR036265">
    <property type="entry name" value="HIT-like_sf"/>
</dbReference>
<evidence type="ECO:0000256" key="19">
    <source>
        <dbReference type="ARBA" id="ARBA00032946"/>
    </source>
</evidence>
<comment type="catalytic activity">
    <reaction evidence="20">
        <text>a 5'-end (N(7)-methyl 5'-triphosphoguanosine)-ribonucleoside in mRNA + H2O = N(7)-methyl-GMP + a 5'-end diphospho-ribonucleoside in mRNA + 2 H(+)</text>
        <dbReference type="Rhea" id="RHEA:65388"/>
        <dbReference type="Rhea" id="RHEA-COMP:17165"/>
        <dbReference type="Rhea" id="RHEA-COMP:17167"/>
        <dbReference type="ChEBI" id="CHEBI:15377"/>
        <dbReference type="ChEBI" id="CHEBI:15378"/>
        <dbReference type="ChEBI" id="CHEBI:58285"/>
        <dbReference type="ChEBI" id="CHEBI:156461"/>
        <dbReference type="ChEBI" id="CHEBI:167616"/>
        <dbReference type="EC" id="3.6.1.59"/>
    </reaction>
</comment>
<keyword evidence="13" id="KW-0539">Nucleus</keyword>
<reference evidence="24" key="1">
    <citation type="submission" date="2012-07" db="EMBL/GenBank/DDBJ databases">
        <title>Genome of the Chinese tree shrew, a rising model animal genetically related to primates.</title>
        <authorList>
            <person name="Zhang G."/>
            <person name="Fan Y."/>
            <person name="Yao Y."/>
            <person name="Huang Z."/>
        </authorList>
    </citation>
    <scope>NUCLEOTIDE SEQUENCE [LARGE SCALE GENOMIC DNA]</scope>
</reference>
<dbReference type="Pfam" id="PF13676">
    <property type="entry name" value="TIR_2"/>
    <property type="match status" value="1"/>
</dbReference>
<evidence type="ECO:0000256" key="5">
    <source>
        <dbReference type="ARBA" id="ARBA00012520"/>
    </source>
</evidence>
<dbReference type="GO" id="GO:0006397">
    <property type="term" value="P:mRNA processing"/>
    <property type="evidence" value="ECO:0007669"/>
    <property type="project" value="UniProtKB-KW"/>
</dbReference>
<evidence type="ECO:0000256" key="17">
    <source>
        <dbReference type="ARBA" id="ARBA00030789"/>
    </source>
</evidence>
<dbReference type="Gene3D" id="3.30.200.40">
    <property type="entry name" value="Scavenger mRNA decapping enzyme, N-terminal domain"/>
    <property type="match status" value="1"/>
</dbReference>
<dbReference type="FunFam" id="3.30.200.40:FF:000001">
    <property type="entry name" value="m7GpppX diphosphatase"/>
    <property type="match status" value="1"/>
</dbReference>
<dbReference type="InterPro" id="IPR019808">
    <property type="entry name" value="Histidine_triad_CS"/>
</dbReference>
<dbReference type="PROSITE" id="PS00892">
    <property type="entry name" value="HIT_1"/>
    <property type="match status" value="1"/>
</dbReference>
<feature type="region of interest" description="Disordered" evidence="21">
    <location>
        <begin position="78"/>
        <end position="108"/>
    </location>
</feature>
<evidence type="ECO:0000256" key="8">
    <source>
        <dbReference type="ARBA" id="ARBA00022553"/>
    </source>
</evidence>
<dbReference type="SUPFAM" id="SSF102860">
    <property type="entry name" value="mRNA decapping enzyme DcpS N-terminal domain"/>
    <property type="match status" value="1"/>
</dbReference>
<keyword evidence="8" id="KW-0597">Phosphoprotein</keyword>
<comment type="similarity">
    <text evidence="3">Belongs to the HIT family.</text>
</comment>
<dbReference type="AlphaFoldDB" id="L9LBB8"/>
<dbReference type="InterPro" id="IPR035897">
    <property type="entry name" value="Toll_tir_struct_dom_sf"/>
</dbReference>
<evidence type="ECO:0000256" key="10">
    <source>
        <dbReference type="ARBA" id="ARBA00022801"/>
    </source>
</evidence>
<dbReference type="Pfam" id="PF11969">
    <property type="entry name" value="DcpS_C"/>
    <property type="match status" value="1"/>
</dbReference>
<keyword evidence="7" id="KW-0963">Cytoplasm</keyword>
<keyword evidence="11" id="KW-0007">Acetylation</keyword>
<keyword evidence="12" id="KW-0508">mRNA splicing</keyword>
<dbReference type="Gene3D" id="3.40.50.10140">
    <property type="entry name" value="Toll/interleukin-1 receptor homology (TIR) domain"/>
    <property type="match status" value="1"/>
</dbReference>
<evidence type="ECO:0000256" key="3">
    <source>
        <dbReference type="ARBA" id="ARBA00010208"/>
    </source>
</evidence>
<keyword evidence="24" id="KW-1185">Reference proteome</keyword>
<evidence type="ECO:0000256" key="2">
    <source>
        <dbReference type="ARBA" id="ARBA00004496"/>
    </source>
</evidence>
<dbReference type="Pfam" id="PF05652">
    <property type="entry name" value="DcpS"/>
    <property type="match status" value="1"/>
</dbReference>
<dbReference type="GO" id="GO:0005634">
    <property type="term" value="C:nucleus"/>
    <property type="evidence" value="ECO:0007669"/>
    <property type="project" value="UniProtKB-SubCell"/>
</dbReference>
<dbReference type="PROSITE" id="PS50104">
    <property type="entry name" value="TIR"/>
    <property type="match status" value="1"/>
</dbReference>
<accession>L9LBB8</accession>
<dbReference type="EMBL" id="KB320434">
    <property type="protein sequence ID" value="ELW72241.1"/>
    <property type="molecule type" value="Genomic_DNA"/>
</dbReference>
<dbReference type="PANTHER" id="PTHR12978:SF0">
    <property type="entry name" value="M7GPPPX DIPHOSPHATASE"/>
    <property type="match status" value="1"/>
</dbReference>
<evidence type="ECO:0000256" key="7">
    <source>
        <dbReference type="ARBA" id="ARBA00022490"/>
    </source>
</evidence>
<dbReference type="GO" id="GO:0007165">
    <property type="term" value="P:signal transduction"/>
    <property type="evidence" value="ECO:0007669"/>
    <property type="project" value="InterPro"/>
</dbReference>
<dbReference type="InterPro" id="IPR000157">
    <property type="entry name" value="TIR_dom"/>
</dbReference>
<keyword evidence="10" id="KW-0378">Hydrolase</keyword>
<evidence type="ECO:0000256" key="1">
    <source>
        <dbReference type="ARBA" id="ARBA00004123"/>
    </source>
</evidence>
<evidence type="ECO:0000256" key="11">
    <source>
        <dbReference type="ARBA" id="ARBA00022990"/>
    </source>
</evidence>
<dbReference type="GO" id="GO:0000932">
    <property type="term" value="C:P-body"/>
    <property type="evidence" value="ECO:0007669"/>
    <property type="project" value="TreeGrafter"/>
</dbReference>
<evidence type="ECO:0000313" key="24">
    <source>
        <dbReference type="Proteomes" id="UP000011518"/>
    </source>
</evidence>
<dbReference type="GO" id="GO:0008380">
    <property type="term" value="P:RNA splicing"/>
    <property type="evidence" value="ECO:0007669"/>
    <property type="project" value="UniProtKB-KW"/>
</dbReference>
<evidence type="ECO:0000256" key="16">
    <source>
        <dbReference type="ARBA" id="ARBA00030609"/>
    </source>
</evidence>
<evidence type="ECO:0000256" key="9">
    <source>
        <dbReference type="ARBA" id="ARBA00022664"/>
    </source>
</evidence>
<dbReference type="SUPFAM" id="SSF52200">
    <property type="entry name" value="Toll/Interleukin receptor TIR domain"/>
    <property type="match status" value="1"/>
</dbReference>
<feature type="domain" description="TIR" evidence="22">
    <location>
        <begin position="116"/>
        <end position="245"/>
    </location>
</feature>
<dbReference type="FunCoup" id="L9LBB8">
    <property type="interactions" value="1877"/>
</dbReference>
<dbReference type="InParanoid" id="L9LBB8"/>
<dbReference type="PANTHER" id="PTHR12978">
    <property type="entry name" value="HISTIDINE TRIAD HIT PROTEIN MEMBER"/>
    <property type="match status" value="1"/>
</dbReference>
<dbReference type="InterPro" id="IPR011145">
    <property type="entry name" value="Scavenger_mRNA_decap_enz_N"/>
</dbReference>
<evidence type="ECO:0000259" key="22">
    <source>
        <dbReference type="PROSITE" id="PS50104"/>
    </source>
</evidence>
<evidence type="ECO:0000256" key="13">
    <source>
        <dbReference type="ARBA" id="ARBA00023242"/>
    </source>
</evidence>
<proteinExistence type="inferred from homology"/>
<reference evidence="24" key="2">
    <citation type="journal article" date="2013" name="Nat. Commun.">
        <title>Genome of the Chinese tree shrew.</title>
        <authorList>
            <person name="Fan Y."/>
            <person name="Huang Z.Y."/>
            <person name="Cao C.C."/>
            <person name="Chen C.S."/>
            <person name="Chen Y.X."/>
            <person name="Fan D.D."/>
            <person name="He J."/>
            <person name="Hou H.L."/>
            <person name="Hu L."/>
            <person name="Hu X.T."/>
            <person name="Jiang X.T."/>
            <person name="Lai R."/>
            <person name="Lang Y.S."/>
            <person name="Liang B."/>
            <person name="Liao S.G."/>
            <person name="Mu D."/>
            <person name="Ma Y.Y."/>
            <person name="Niu Y.Y."/>
            <person name="Sun X.Q."/>
            <person name="Xia J.Q."/>
            <person name="Xiao J."/>
            <person name="Xiong Z.Q."/>
            <person name="Xu L."/>
            <person name="Yang L."/>
            <person name="Zhang Y."/>
            <person name="Zhao W."/>
            <person name="Zhao X.D."/>
            <person name="Zheng Y.T."/>
            <person name="Zhou J.M."/>
            <person name="Zhu Y.B."/>
            <person name="Zhang G.J."/>
            <person name="Wang J."/>
            <person name="Yao Y.G."/>
        </authorList>
    </citation>
    <scope>NUCLEOTIDE SEQUENCE [LARGE SCALE GENOMIC DNA]</scope>
</reference>
<dbReference type="Proteomes" id="UP000011518">
    <property type="component" value="Unassembled WGS sequence"/>
</dbReference>
<evidence type="ECO:0000256" key="21">
    <source>
        <dbReference type="SAM" id="MobiDB-lite"/>
    </source>
</evidence>
<comment type="subcellular location">
    <subcellularLocation>
        <location evidence="2">Cytoplasm</location>
    </subcellularLocation>
    <subcellularLocation>
        <location evidence="1">Nucleus</location>
    </subcellularLocation>
</comment>
<protein>
    <recommendedName>
        <fullName evidence="6">m7GpppX diphosphatase</fullName>
        <ecNumber evidence="5">3.6.1.59</ecNumber>
    </recommendedName>
    <alternativeName>
        <fullName evidence="19">DCS-1</fullName>
    </alternativeName>
    <alternativeName>
        <fullName evidence="16">Decapping scavenger enzyme</fullName>
    </alternativeName>
    <alternativeName>
        <fullName evidence="17">Hint-related 7meGMP-directed hydrolase</fullName>
    </alternativeName>
    <alternativeName>
        <fullName evidence="15">Histidine triad nucleotide-binding protein 5</fullName>
    </alternativeName>
    <alternativeName>
        <fullName evidence="18">Histidine triad protein member 5</fullName>
    </alternativeName>
    <alternativeName>
        <fullName evidence="14">Scavenger mRNA-decapping enzyme DcpS</fullName>
    </alternativeName>
</protein>
<dbReference type="FunFam" id="3.30.428.10:FF:000006">
    <property type="entry name" value="m7GpppX diphosphatase"/>
    <property type="match status" value="1"/>
</dbReference>
<dbReference type="GO" id="GO:0000290">
    <property type="term" value="P:deadenylation-dependent decapping of nuclear-transcribed mRNA"/>
    <property type="evidence" value="ECO:0007669"/>
    <property type="project" value="InterPro"/>
</dbReference>
<organism evidence="23 24">
    <name type="scientific">Tupaia chinensis</name>
    <name type="common">Chinese tree shrew</name>
    <name type="synonym">Tupaia belangeri chinensis</name>
    <dbReference type="NCBI Taxonomy" id="246437"/>
    <lineage>
        <taxon>Eukaryota</taxon>
        <taxon>Metazoa</taxon>
        <taxon>Chordata</taxon>
        <taxon>Craniata</taxon>
        <taxon>Vertebrata</taxon>
        <taxon>Euteleostomi</taxon>
        <taxon>Mammalia</taxon>
        <taxon>Eutheria</taxon>
        <taxon>Euarchontoglires</taxon>
        <taxon>Scandentia</taxon>
        <taxon>Tupaiidae</taxon>
        <taxon>Tupaia</taxon>
    </lineage>
</organism>
<evidence type="ECO:0000256" key="6">
    <source>
        <dbReference type="ARBA" id="ARBA00015636"/>
    </source>
</evidence>
<dbReference type="GO" id="GO:0000340">
    <property type="term" value="F:RNA 7-methylguanosine cap binding"/>
    <property type="evidence" value="ECO:0007669"/>
    <property type="project" value="TreeGrafter"/>
</dbReference>
<dbReference type="Gene3D" id="3.30.428.10">
    <property type="entry name" value="HIT-like"/>
    <property type="match status" value="1"/>
</dbReference>
<dbReference type="eggNOG" id="KOG3969">
    <property type="taxonomic scope" value="Eukaryota"/>
</dbReference>
<comment type="subunit">
    <text evidence="4">Homodimer. Associates with components of the exosome multienzyme ribonuclease complex, such as EXOSC3 and EXOSC4. Interacts with NDOR1.</text>
</comment>
<evidence type="ECO:0000256" key="14">
    <source>
        <dbReference type="ARBA" id="ARBA00029885"/>
    </source>
</evidence>
<feature type="compositionally biased region" description="Low complexity" evidence="21">
    <location>
        <begin position="83"/>
        <end position="95"/>
    </location>
</feature>
<evidence type="ECO:0000313" key="23">
    <source>
        <dbReference type="EMBL" id="ELW72241.1"/>
    </source>
</evidence>
<dbReference type="InterPro" id="IPR008594">
    <property type="entry name" value="DcpS/DCS2"/>
</dbReference>
<gene>
    <name evidence="23" type="ORF">TREES_T100008358</name>
</gene>
<keyword evidence="9" id="KW-0507">mRNA processing</keyword>
<evidence type="ECO:0000256" key="20">
    <source>
        <dbReference type="ARBA" id="ARBA00048222"/>
    </source>
</evidence>
<dbReference type="GO" id="GO:0140932">
    <property type="term" value="F:5'-(N(7)-methyl 5'-triphosphoguanosine)-[mRNA] diphosphatase activity"/>
    <property type="evidence" value="ECO:0007669"/>
    <property type="project" value="UniProtKB-EC"/>
</dbReference>
<evidence type="ECO:0000256" key="18">
    <source>
        <dbReference type="ARBA" id="ARBA00030830"/>
    </source>
</evidence>
<evidence type="ECO:0000256" key="15">
    <source>
        <dbReference type="ARBA" id="ARBA00030042"/>
    </source>
</evidence>
<dbReference type="EC" id="3.6.1.59" evidence="5"/>
<name>L9LBB8_TUPCH</name>